<dbReference type="InterPro" id="IPR013536">
    <property type="entry name" value="WLM_dom"/>
</dbReference>
<dbReference type="Pfam" id="PF08325">
    <property type="entry name" value="WLM"/>
    <property type="match status" value="1"/>
</dbReference>
<dbReference type="GeneID" id="20708277"/>
<name>G2X9I2_VERDV</name>
<dbReference type="GO" id="GO:0008237">
    <property type="term" value="F:metallopeptidase activity"/>
    <property type="evidence" value="ECO:0007669"/>
    <property type="project" value="TreeGrafter"/>
</dbReference>
<evidence type="ECO:0000259" key="6">
    <source>
        <dbReference type="PROSITE" id="PS50199"/>
    </source>
</evidence>
<dbReference type="PANTHER" id="PTHR46622:SF1">
    <property type="entry name" value="DNA-DEPENDENT METALLOPROTEASE WSS1"/>
    <property type="match status" value="1"/>
</dbReference>
<dbReference type="InterPro" id="IPR036443">
    <property type="entry name" value="Znf_RanBP2_sf"/>
</dbReference>
<dbReference type="InParanoid" id="G2X9I2"/>
<dbReference type="OMA" id="GTLCEFY"/>
<reference evidence="9" key="2">
    <citation type="journal article" date="2011" name="PLoS Pathog.">
        <title>Comparative genomics yields insights into niche adaptation of plant vascular wilt pathogens.</title>
        <authorList>
            <person name="Klosterman S.J."/>
            <person name="Subbarao K.V."/>
            <person name="Kang S."/>
            <person name="Veronese P."/>
            <person name="Gold S.E."/>
            <person name="Thomma B.P.H.J."/>
            <person name="Chen Z."/>
            <person name="Henrissat B."/>
            <person name="Lee Y.-H."/>
            <person name="Park J."/>
            <person name="Garcia-Pedrajas M.D."/>
            <person name="Barbara D.J."/>
            <person name="Anchieta A."/>
            <person name="de Jonge R."/>
            <person name="Santhanam P."/>
            <person name="Maruthachalam K."/>
            <person name="Atallah Z."/>
            <person name="Amyotte S.G."/>
            <person name="Paz Z."/>
            <person name="Inderbitzin P."/>
            <person name="Hayes R.J."/>
            <person name="Heiman D.I."/>
            <person name="Young S."/>
            <person name="Zeng Q."/>
            <person name="Engels R."/>
            <person name="Galagan J."/>
            <person name="Cuomo C.A."/>
            <person name="Dobinson K.F."/>
            <person name="Ma L.-J."/>
        </authorList>
    </citation>
    <scope>NUCLEOTIDE SEQUENCE [LARGE SCALE GENOMIC DNA]</scope>
    <source>
        <strain evidence="9">VdLs.17 / ATCC MYA-4575 / FGSC 10137</strain>
    </source>
</reference>
<organism evidence="8 9">
    <name type="scientific">Verticillium dahliae (strain VdLs.17 / ATCC MYA-4575 / FGSC 10137)</name>
    <name type="common">Verticillium wilt</name>
    <dbReference type="NCBI Taxonomy" id="498257"/>
    <lineage>
        <taxon>Eukaryota</taxon>
        <taxon>Fungi</taxon>
        <taxon>Dikarya</taxon>
        <taxon>Ascomycota</taxon>
        <taxon>Pezizomycotina</taxon>
        <taxon>Sordariomycetes</taxon>
        <taxon>Hypocreomycetidae</taxon>
        <taxon>Glomerellales</taxon>
        <taxon>Plectosphaerellaceae</taxon>
        <taxon>Verticillium</taxon>
    </lineage>
</organism>
<evidence type="ECO:0000256" key="1">
    <source>
        <dbReference type="ARBA" id="ARBA00022723"/>
    </source>
</evidence>
<dbReference type="GO" id="GO:0008270">
    <property type="term" value="F:zinc ion binding"/>
    <property type="evidence" value="ECO:0007669"/>
    <property type="project" value="UniProtKB-KW"/>
</dbReference>
<keyword evidence="1" id="KW-0479">Metal-binding</keyword>
<keyword evidence="3" id="KW-0862">Zinc</keyword>
<gene>
    <name evidence="8" type="ORF">VDAG_06814</name>
</gene>
<dbReference type="PROSITE" id="PS50199">
    <property type="entry name" value="ZF_RANBP2_2"/>
    <property type="match status" value="1"/>
</dbReference>
<dbReference type="eggNOG" id="KOG1558">
    <property type="taxonomic scope" value="Eukaryota"/>
</dbReference>
<evidence type="ECO:0000313" key="9">
    <source>
        <dbReference type="Proteomes" id="UP000001611"/>
    </source>
</evidence>
<dbReference type="InterPro" id="IPR053000">
    <property type="entry name" value="WSS1-like_metalloprotease"/>
</dbReference>
<protein>
    <recommendedName>
        <fullName evidence="10">Zinc ion binding protein</fullName>
    </recommendedName>
</protein>
<proteinExistence type="predicted"/>
<feature type="region of interest" description="Disordered" evidence="5">
    <location>
        <begin position="220"/>
        <end position="278"/>
    </location>
</feature>
<feature type="region of interest" description="Disordered" evidence="5">
    <location>
        <begin position="310"/>
        <end position="360"/>
    </location>
</feature>
<dbReference type="PANTHER" id="PTHR46622">
    <property type="entry name" value="DNA-DEPENDENT METALLOPROTEASE WSS1"/>
    <property type="match status" value="1"/>
</dbReference>
<keyword evidence="9" id="KW-1185">Reference proteome</keyword>
<evidence type="ECO:0000256" key="5">
    <source>
        <dbReference type="SAM" id="MobiDB-lite"/>
    </source>
</evidence>
<dbReference type="Gene3D" id="2.30.30.380">
    <property type="entry name" value="Zn-finger domain of Sec23/24"/>
    <property type="match status" value="1"/>
</dbReference>
<dbReference type="OrthoDB" id="261960at2759"/>
<accession>G2X9I2</accession>
<evidence type="ECO:0008006" key="10">
    <source>
        <dbReference type="Google" id="ProtNLM"/>
    </source>
</evidence>
<dbReference type="SMR" id="G2X9I2"/>
<dbReference type="STRING" id="498257.G2X9I2"/>
<dbReference type="GO" id="GO:0006281">
    <property type="term" value="P:DNA repair"/>
    <property type="evidence" value="ECO:0007669"/>
    <property type="project" value="TreeGrafter"/>
</dbReference>
<dbReference type="EMBL" id="DS572708">
    <property type="protein sequence ID" value="EGY15650.1"/>
    <property type="molecule type" value="Genomic_DNA"/>
</dbReference>
<dbReference type="PROSITE" id="PS51397">
    <property type="entry name" value="WLM"/>
    <property type="match status" value="1"/>
</dbReference>
<feature type="domain" description="RanBP2-type" evidence="6">
    <location>
        <begin position="282"/>
        <end position="311"/>
    </location>
</feature>
<dbReference type="AlphaFoldDB" id="G2X9I2"/>
<evidence type="ECO:0000256" key="2">
    <source>
        <dbReference type="ARBA" id="ARBA00022771"/>
    </source>
</evidence>
<keyword evidence="2 4" id="KW-0863">Zinc-finger</keyword>
<evidence type="ECO:0000313" key="8">
    <source>
        <dbReference type="EMBL" id="EGY15650.1"/>
    </source>
</evidence>
<dbReference type="RefSeq" id="XP_009657813.1">
    <property type="nucleotide sequence ID" value="XM_009659518.1"/>
</dbReference>
<dbReference type="KEGG" id="vda:VDAG_06814"/>
<dbReference type="SMART" id="SM00547">
    <property type="entry name" value="ZnF_RBZ"/>
    <property type="match status" value="1"/>
</dbReference>
<dbReference type="Proteomes" id="UP000001611">
    <property type="component" value="Unassembled WGS sequence"/>
</dbReference>
<dbReference type="GO" id="GO:0005634">
    <property type="term" value="C:nucleus"/>
    <property type="evidence" value="ECO:0007669"/>
    <property type="project" value="TreeGrafter"/>
</dbReference>
<dbReference type="PROSITE" id="PS01358">
    <property type="entry name" value="ZF_RANBP2_1"/>
    <property type="match status" value="1"/>
</dbReference>
<dbReference type="SUPFAM" id="SSF90209">
    <property type="entry name" value="Ran binding protein zinc finger-like"/>
    <property type="match status" value="1"/>
</dbReference>
<reference evidence="8 9" key="1">
    <citation type="submission" date="2008-03" db="EMBL/GenBank/DDBJ databases">
        <title>The Genome Sequence of Verticillium dahliae VdLs.17.</title>
        <authorList>
            <consortium name="The Broad Institute Genome Sequencing Platform"/>
            <person name="Ma L.-J.J."/>
            <person name="Klosterman S.J."/>
            <person name="Subbarao K."/>
            <person name="Dobinson K."/>
            <person name="Veronese P."/>
            <person name="Kang S."/>
            <person name="Gold S.E."/>
            <person name="Young S."/>
            <person name="Jaffe D."/>
            <person name="Gnerre S."/>
            <person name="Berlin A."/>
            <person name="Heiman D."/>
            <person name="Hepburn T."/>
            <person name="Sykes S."/>
            <person name="Alvarado L."/>
            <person name="Kodira C.D."/>
            <person name="Lander E."/>
            <person name="Galagan J."/>
            <person name="Nusbaum C."/>
            <person name="Birren B."/>
        </authorList>
    </citation>
    <scope>NUCLEOTIDE SEQUENCE [LARGE SCALE GENOMIC DNA]</scope>
    <source>
        <strain evidence="9">VdLs.17 / ATCC MYA-4575 / FGSC 10137</strain>
    </source>
</reference>
<dbReference type="HOGENOM" id="CLU_023057_1_1_1"/>
<dbReference type="InterPro" id="IPR001876">
    <property type="entry name" value="Znf_RanBP2"/>
</dbReference>
<feature type="compositionally biased region" description="Low complexity" evidence="5">
    <location>
        <begin position="329"/>
        <end position="360"/>
    </location>
</feature>
<evidence type="ECO:0000259" key="7">
    <source>
        <dbReference type="PROSITE" id="PS51397"/>
    </source>
</evidence>
<evidence type="ECO:0000256" key="3">
    <source>
        <dbReference type="ARBA" id="ARBA00022833"/>
    </source>
</evidence>
<evidence type="ECO:0000256" key="4">
    <source>
        <dbReference type="PROSITE-ProRule" id="PRU00322"/>
    </source>
</evidence>
<feature type="compositionally biased region" description="Pro residues" evidence="5">
    <location>
        <begin position="244"/>
        <end position="257"/>
    </location>
</feature>
<sequence>MPEHDALVQAYSHLADFPRAGEALTTLKKVASLVKPIMRARRWRVGELAEFYPEQHNLLGLNVNRGQRILLRLRHPGDRAQFVTIEQVVDTMLHELSHIVHGPHDGKFHALWNQLRDEHMGLVMKGYTGEGFLSEGHRLGGGGQKPMHEARRLARAAAERRRARGAATGAAAGQRLAISETATRNGFRTQAEEDAANEAAISQALWELVQEEEKQKYGNYYVPPSAQHPEGSQGGAVMPNHGGPLPPPPSVPAPETRPPTSGSALQPLASSSRASTDQSLTTQKGWTCGLCTLHNPATFLACDACGTQRGEDVSRTSWTPNEEKRRTMPLSLTTASASTSTKSTPASIPTIDLTDSPPSKAKAKAKSVLPAATPANPTVKSKPQTWQCSFCGTRMEREWWTCWTCGKMKDNSR</sequence>
<feature type="domain" description="WLM" evidence="7">
    <location>
        <begin position="1"/>
        <end position="163"/>
    </location>
</feature>
<feature type="compositionally biased region" description="Polar residues" evidence="5">
    <location>
        <begin position="260"/>
        <end position="278"/>
    </location>
</feature>